<evidence type="ECO:0000256" key="9">
    <source>
        <dbReference type="HAMAP-Rule" id="MF_00020"/>
    </source>
</evidence>
<comment type="function">
    <text evidence="9">Catalyzes the formation of acetyl phosphate from acetate and ATP. Can also catalyze the reverse reaction.</text>
</comment>
<name>A0A1N6G5I3_9PROT</name>
<dbReference type="InterPro" id="IPR004372">
    <property type="entry name" value="Ac/propionate_kinase"/>
</dbReference>
<dbReference type="GO" id="GO:0008776">
    <property type="term" value="F:acetate kinase activity"/>
    <property type="evidence" value="ECO:0007669"/>
    <property type="project" value="UniProtKB-UniRule"/>
</dbReference>
<sequence>MKGTTLVVNCGSSSLKLAVFDHQYNRLINGLAERLGTPSAYAVITGNKDTIDISGDSTHRGALATLIKRFRKRNVLGLPPVAIGHRVVHGGEKFTDAAMITPAVIEAIEACASLAPLHNPANLTGIHATGELFPNVPQIAVFDTAFHQSLPEYAYLYALPYEYYQQWGVRRYGFHGTSHSFMLAETARLLNKKLENTSLISAHLGNGCSITAIANGKSVDTSMGLTPLEGLVMGTRSGDIDPGLFDFLAGKGISAEDLHHDLNHKSGLLGLSQQTNDMRTLVASADDGHRLSQVAIDVFCFKLARYIGAMSSSLSTLDALVFTGGIGENSARIRARTVEHLSLLGLVIDSDSNLNHGRLREHHIEHTNSRFPILVIPTNEELVIANAALESVRNAIAPPQSITTETS</sequence>
<dbReference type="GO" id="GO:0005524">
    <property type="term" value="F:ATP binding"/>
    <property type="evidence" value="ECO:0007669"/>
    <property type="project" value="UniProtKB-KW"/>
</dbReference>
<dbReference type="UniPathway" id="UPA00340">
    <property type="reaction ID" value="UER00458"/>
</dbReference>
<evidence type="ECO:0000256" key="3">
    <source>
        <dbReference type="ARBA" id="ARBA00022679"/>
    </source>
</evidence>
<dbReference type="GO" id="GO:0000287">
    <property type="term" value="F:magnesium ion binding"/>
    <property type="evidence" value="ECO:0007669"/>
    <property type="project" value="UniProtKB-UniRule"/>
</dbReference>
<evidence type="ECO:0000256" key="1">
    <source>
        <dbReference type="ARBA" id="ARBA00008748"/>
    </source>
</evidence>
<feature type="binding site" evidence="9">
    <location>
        <begin position="203"/>
        <end position="207"/>
    </location>
    <ligand>
        <name>ATP</name>
        <dbReference type="ChEBI" id="CHEBI:30616"/>
    </ligand>
</feature>
<evidence type="ECO:0000256" key="7">
    <source>
        <dbReference type="ARBA" id="ARBA00022840"/>
    </source>
</evidence>
<dbReference type="AlphaFoldDB" id="A0A1N6G5I3"/>
<keyword evidence="4 9" id="KW-0479">Metal-binding</keyword>
<dbReference type="PIRSF" id="PIRSF000722">
    <property type="entry name" value="Acetate_prop_kin"/>
    <property type="match status" value="1"/>
</dbReference>
<reference evidence="11 12" key="1">
    <citation type="submission" date="2016-12" db="EMBL/GenBank/DDBJ databases">
        <authorList>
            <person name="Song W.-J."/>
            <person name="Kurnit D.M."/>
        </authorList>
    </citation>
    <scope>NUCLEOTIDE SEQUENCE [LARGE SCALE GENOMIC DNA]</scope>
    <source>
        <strain evidence="11 12">ATCC 49181</strain>
    </source>
</reference>
<dbReference type="InterPro" id="IPR023865">
    <property type="entry name" value="Aliphatic_acid_kinase_CS"/>
</dbReference>
<feature type="binding site" evidence="9">
    <location>
        <position position="16"/>
    </location>
    <ligand>
        <name>ATP</name>
        <dbReference type="ChEBI" id="CHEBI:30616"/>
    </ligand>
</feature>
<feature type="site" description="Transition state stabilizer" evidence="9">
    <location>
        <position position="175"/>
    </location>
</feature>
<keyword evidence="5 9" id="KW-0547">Nucleotide-binding</keyword>
<evidence type="ECO:0000256" key="5">
    <source>
        <dbReference type="ARBA" id="ARBA00022741"/>
    </source>
</evidence>
<accession>A0A1N6G5I3</accession>
<evidence type="ECO:0000256" key="6">
    <source>
        <dbReference type="ARBA" id="ARBA00022777"/>
    </source>
</evidence>
<dbReference type="Pfam" id="PF00871">
    <property type="entry name" value="Acetate_kinase"/>
    <property type="match status" value="1"/>
</dbReference>
<comment type="pathway">
    <text evidence="9">Metabolic intermediate biosynthesis; acetyl-CoA biosynthesis; acetyl-CoA from acetate: step 1/2.</text>
</comment>
<dbReference type="PANTHER" id="PTHR21060">
    <property type="entry name" value="ACETATE KINASE"/>
    <property type="match status" value="1"/>
</dbReference>
<dbReference type="PROSITE" id="PS01076">
    <property type="entry name" value="ACETATE_KINASE_2"/>
    <property type="match status" value="1"/>
</dbReference>
<comment type="subcellular location">
    <subcellularLocation>
        <location evidence="9">Cytoplasm</location>
    </subcellularLocation>
</comment>
<dbReference type="PRINTS" id="PR00471">
    <property type="entry name" value="ACETATEKNASE"/>
</dbReference>
<keyword evidence="2 9" id="KW-0963">Cytoplasm</keyword>
<dbReference type="EMBL" id="FSRO01000001">
    <property type="protein sequence ID" value="SIO02783.1"/>
    <property type="molecule type" value="Genomic_DNA"/>
</dbReference>
<dbReference type="InterPro" id="IPR000890">
    <property type="entry name" value="Aliphatic_acid_kin_short-chain"/>
</dbReference>
<feature type="binding site" evidence="9">
    <location>
        <position position="86"/>
    </location>
    <ligand>
        <name>substrate</name>
    </ligand>
</feature>
<evidence type="ECO:0000256" key="4">
    <source>
        <dbReference type="ARBA" id="ARBA00022723"/>
    </source>
</evidence>
<feature type="binding site" evidence="9">
    <location>
        <position position="380"/>
    </location>
    <ligand>
        <name>Mg(2+)</name>
        <dbReference type="ChEBI" id="CHEBI:18420"/>
    </ligand>
</feature>
<feature type="site" description="Transition state stabilizer" evidence="9">
    <location>
        <position position="236"/>
    </location>
</feature>
<dbReference type="Gene3D" id="3.30.420.40">
    <property type="match status" value="2"/>
</dbReference>
<dbReference type="InterPro" id="IPR043129">
    <property type="entry name" value="ATPase_NBD"/>
</dbReference>
<keyword evidence="6 9" id="KW-0418">Kinase</keyword>
<gene>
    <name evidence="9" type="primary">ackA</name>
    <name evidence="11" type="ORF">SAMN02743940_0560</name>
</gene>
<organism evidence="11 12">
    <name type="scientific">Nitrosomonas cryotolerans ATCC 49181</name>
    <dbReference type="NCBI Taxonomy" id="1131553"/>
    <lineage>
        <taxon>Bacteria</taxon>
        <taxon>Pseudomonadati</taxon>
        <taxon>Pseudomonadota</taxon>
        <taxon>Betaproteobacteria</taxon>
        <taxon>Nitrosomonadales</taxon>
        <taxon>Nitrosomonadaceae</taxon>
        <taxon>Nitrosomonas</taxon>
    </lineage>
</organism>
<evidence type="ECO:0000256" key="2">
    <source>
        <dbReference type="ARBA" id="ARBA00022490"/>
    </source>
</evidence>
<dbReference type="GO" id="GO:0006085">
    <property type="term" value="P:acetyl-CoA biosynthetic process"/>
    <property type="evidence" value="ECO:0007669"/>
    <property type="project" value="UniProtKB-UniRule"/>
</dbReference>
<feature type="active site" description="Proton donor/acceptor" evidence="9">
    <location>
        <position position="143"/>
    </location>
</feature>
<dbReference type="GO" id="GO:0005829">
    <property type="term" value="C:cytosol"/>
    <property type="evidence" value="ECO:0007669"/>
    <property type="project" value="TreeGrafter"/>
</dbReference>
<evidence type="ECO:0000256" key="10">
    <source>
        <dbReference type="RuleBase" id="RU003835"/>
    </source>
</evidence>
<feature type="binding site" evidence="9">
    <location>
        <begin position="277"/>
        <end position="279"/>
    </location>
    <ligand>
        <name>ATP</name>
        <dbReference type="ChEBI" id="CHEBI:30616"/>
    </ligand>
</feature>
<keyword evidence="3 9" id="KW-0808">Transferase</keyword>
<dbReference type="SUPFAM" id="SSF53067">
    <property type="entry name" value="Actin-like ATPase domain"/>
    <property type="match status" value="2"/>
</dbReference>
<dbReference type="EC" id="2.7.2.1" evidence="9"/>
<protein>
    <recommendedName>
        <fullName evidence="9">Acetate kinase</fullName>
        <ecNumber evidence="9">2.7.2.1</ecNumber>
    </recommendedName>
    <alternativeName>
        <fullName evidence="9">Acetokinase</fullName>
    </alternativeName>
</protein>
<comment type="subunit">
    <text evidence="9">Homodimer.</text>
</comment>
<comment type="cofactor">
    <cofactor evidence="9">
        <name>Mg(2+)</name>
        <dbReference type="ChEBI" id="CHEBI:18420"/>
    </cofactor>
    <cofactor evidence="9">
        <name>Mn(2+)</name>
        <dbReference type="ChEBI" id="CHEBI:29035"/>
    </cofactor>
    <text evidence="9">Mg(2+). Can also accept Mn(2+).</text>
</comment>
<feature type="binding site" evidence="9">
    <location>
        <begin position="325"/>
        <end position="329"/>
    </location>
    <ligand>
        <name>ATP</name>
        <dbReference type="ChEBI" id="CHEBI:30616"/>
    </ligand>
</feature>
<dbReference type="PANTHER" id="PTHR21060:SF21">
    <property type="entry name" value="ACETATE KINASE"/>
    <property type="match status" value="1"/>
</dbReference>
<evidence type="ECO:0000256" key="8">
    <source>
        <dbReference type="ARBA" id="ARBA00022842"/>
    </source>
</evidence>
<keyword evidence="12" id="KW-1185">Reference proteome</keyword>
<feature type="binding site" evidence="9">
    <location>
        <position position="9"/>
    </location>
    <ligand>
        <name>Mg(2+)</name>
        <dbReference type="ChEBI" id="CHEBI:18420"/>
    </ligand>
</feature>
<comment type="catalytic activity">
    <reaction evidence="9">
        <text>acetate + ATP = acetyl phosphate + ADP</text>
        <dbReference type="Rhea" id="RHEA:11352"/>
        <dbReference type="ChEBI" id="CHEBI:22191"/>
        <dbReference type="ChEBI" id="CHEBI:30089"/>
        <dbReference type="ChEBI" id="CHEBI:30616"/>
        <dbReference type="ChEBI" id="CHEBI:456216"/>
        <dbReference type="EC" id="2.7.2.1"/>
    </reaction>
</comment>
<dbReference type="eggNOG" id="COG0282">
    <property type="taxonomic scope" value="Bacteria"/>
</dbReference>
<dbReference type="NCBIfam" id="TIGR00016">
    <property type="entry name" value="ackA"/>
    <property type="match status" value="1"/>
</dbReference>
<evidence type="ECO:0000313" key="12">
    <source>
        <dbReference type="Proteomes" id="UP000185062"/>
    </source>
</evidence>
<dbReference type="PROSITE" id="PS01075">
    <property type="entry name" value="ACETATE_KINASE_1"/>
    <property type="match status" value="1"/>
</dbReference>
<proteinExistence type="inferred from homology"/>
<dbReference type="STRING" id="44575.SAMN05216419_100550"/>
<keyword evidence="7 9" id="KW-0067">ATP-binding</keyword>
<dbReference type="CDD" id="cd24010">
    <property type="entry name" value="ASKHA_NBD_AcK_PK"/>
    <property type="match status" value="1"/>
</dbReference>
<dbReference type="GO" id="GO:0006083">
    <property type="term" value="P:acetate metabolic process"/>
    <property type="evidence" value="ECO:0007669"/>
    <property type="project" value="TreeGrafter"/>
</dbReference>
<comment type="similarity">
    <text evidence="1 9 10">Belongs to the acetokinase family.</text>
</comment>
<dbReference type="Proteomes" id="UP000185062">
    <property type="component" value="Unassembled WGS sequence"/>
</dbReference>
<dbReference type="HAMAP" id="MF_00020">
    <property type="entry name" value="Acetate_kinase"/>
    <property type="match status" value="1"/>
</dbReference>
<evidence type="ECO:0000313" key="11">
    <source>
        <dbReference type="EMBL" id="SIO02783.1"/>
    </source>
</evidence>
<keyword evidence="8 9" id="KW-0460">Magnesium</keyword>